<feature type="region of interest" description="Disordered" evidence="2">
    <location>
        <begin position="245"/>
        <end position="264"/>
    </location>
</feature>
<proteinExistence type="predicted"/>
<feature type="region of interest" description="Disordered" evidence="2">
    <location>
        <begin position="83"/>
        <end position="113"/>
    </location>
</feature>
<feature type="coiled-coil region" evidence="1">
    <location>
        <begin position="134"/>
        <end position="192"/>
    </location>
</feature>
<feature type="compositionally biased region" description="Basic and acidic residues" evidence="2">
    <location>
        <begin position="83"/>
        <end position="106"/>
    </location>
</feature>
<keyword evidence="1" id="KW-0175">Coiled coil</keyword>
<evidence type="ECO:0000256" key="1">
    <source>
        <dbReference type="SAM" id="Coils"/>
    </source>
</evidence>
<accession>A0A4P9XQU2</accession>
<organism evidence="3 4">
    <name type="scientific">Thamnocephalis sphaerospora</name>
    <dbReference type="NCBI Taxonomy" id="78915"/>
    <lineage>
        <taxon>Eukaryota</taxon>
        <taxon>Fungi</taxon>
        <taxon>Fungi incertae sedis</taxon>
        <taxon>Zoopagomycota</taxon>
        <taxon>Zoopagomycotina</taxon>
        <taxon>Zoopagomycetes</taxon>
        <taxon>Zoopagales</taxon>
        <taxon>Sigmoideomycetaceae</taxon>
        <taxon>Thamnocephalis</taxon>
    </lineage>
</organism>
<reference evidence="4" key="1">
    <citation type="journal article" date="2018" name="Nat. Microbiol.">
        <title>Leveraging single-cell genomics to expand the fungal tree of life.</title>
        <authorList>
            <person name="Ahrendt S.R."/>
            <person name="Quandt C.A."/>
            <person name="Ciobanu D."/>
            <person name="Clum A."/>
            <person name="Salamov A."/>
            <person name="Andreopoulos B."/>
            <person name="Cheng J.F."/>
            <person name="Woyke T."/>
            <person name="Pelin A."/>
            <person name="Henrissat B."/>
            <person name="Reynolds N.K."/>
            <person name="Benny G.L."/>
            <person name="Smith M.E."/>
            <person name="James T.Y."/>
            <person name="Grigoriev I.V."/>
        </authorList>
    </citation>
    <scope>NUCLEOTIDE SEQUENCE [LARGE SCALE GENOMIC DNA]</scope>
    <source>
        <strain evidence="4">RSA 1356</strain>
    </source>
</reference>
<feature type="region of interest" description="Disordered" evidence="2">
    <location>
        <begin position="20"/>
        <end position="62"/>
    </location>
</feature>
<dbReference type="AlphaFoldDB" id="A0A4P9XQU2"/>
<dbReference type="Proteomes" id="UP000271241">
    <property type="component" value="Unassembled WGS sequence"/>
</dbReference>
<protein>
    <submittedName>
        <fullName evidence="3">Uncharacterized protein</fullName>
    </submittedName>
</protein>
<dbReference type="EMBL" id="KZ992603">
    <property type="protein sequence ID" value="RKP08433.1"/>
    <property type="molecule type" value="Genomic_DNA"/>
</dbReference>
<feature type="region of interest" description="Disordered" evidence="2">
    <location>
        <begin position="203"/>
        <end position="222"/>
    </location>
</feature>
<feature type="compositionally biased region" description="Low complexity" evidence="2">
    <location>
        <begin position="20"/>
        <end position="41"/>
    </location>
</feature>
<sequence length="430" mass="46293">MPVPATADLRYISSNTARVSRPSTSFSVASSSSTSPLAAMTSHDEPHLTNQADISRPVYERPSSDGRWASRLAVLLPNTSISAHDERKATRTQERDGRRASHDVSRRSSLHSTATYHPFDEEWALADGSIDGDAEEARATVARLRKELEAAQCALVDHVTHSQFRWREMAKVERLRRQVREAEIRAAGASTTLVSVAAAAAAAGPARHTPQTRHAPTPTTAERIRRRRASLASLPSLLSGLRRFSRDGGSVSGSPDGTAGVIGSFTSSSHAETALSRRKHTRQRSCAISCTSSPLAVPLAADSPIATTVRAASVLDDGEVYSEHDAHYQPQLDHAHHHEDALDSLALVSQMAKAARYHGLDNCRQCLHEAALYLFLHTHTAASEDARLCRCGTGLFILAGSLHLHVAATASTLLPGDARCIVLFTAPAEL</sequence>
<keyword evidence="4" id="KW-1185">Reference proteome</keyword>
<evidence type="ECO:0000313" key="3">
    <source>
        <dbReference type="EMBL" id="RKP08433.1"/>
    </source>
</evidence>
<gene>
    <name evidence="3" type="ORF">THASP1DRAFT_23571</name>
</gene>
<evidence type="ECO:0000256" key="2">
    <source>
        <dbReference type="SAM" id="MobiDB-lite"/>
    </source>
</evidence>
<evidence type="ECO:0000313" key="4">
    <source>
        <dbReference type="Proteomes" id="UP000271241"/>
    </source>
</evidence>
<name>A0A4P9XQU2_9FUNG</name>